<dbReference type="Gene3D" id="3.40.50.11380">
    <property type="match status" value="1"/>
</dbReference>
<evidence type="ECO:0000259" key="9">
    <source>
        <dbReference type="Pfam" id="PF13844"/>
    </source>
</evidence>
<accession>A0ABW3LV55</accession>
<keyword evidence="6" id="KW-0677">Repeat</keyword>
<dbReference type="PROSITE" id="PS50005">
    <property type="entry name" value="TPR"/>
    <property type="match status" value="2"/>
</dbReference>
<dbReference type="SUPFAM" id="SSF53756">
    <property type="entry name" value="UDP-Glycosyltransferase/glycogen phosphorylase"/>
    <property type="match status" value="1"/>
</dbReference>
<evidence type="ECO:0000256" key="1">
    <source>
        <dbReference type="ARBA" id="ARBA00004922"/>
    </source>
</evidence>
<reference evidence="11" key="1">
    <citation type="journal article" date="2019" name="Int. J. Syst. Evol. Microbiol.">
        <title>The Global Catalogue of Microorganisms (GCM) 10K type strain sequencing project: providing services to taxonomists for standard genome sequencing and annotation.</title>
        <authorList>
            <consortium name="The Broad Institute Genomics Platform"/>
            <consortium name="The Broad Institute Genome Sequencing Center for Infectious Disease"/>
            <person name="Wu L."/>
            <person name="Ma J."/>
        </authorList>
    </citation>
    <scope>NUCLEOTIDE SEQUENCE [LARGE SCALE GENOMIC DNA]</scope>
    <source>
        <strain evidence="11">CCUG 55854</strain>
    </source>
</reference>
<keyword evidence="11" id="KW-1185">Reference proteome</keyword>
<evidence type="ECO:0000313" key="10">
    <source>
        <dbReference type="EMBL" id="MFD1042347.1"/>
    </source>
</evidence>
<evidence type="ECO:0000256" key="2">
    <source>
        <dbReference type="ARBA" id="ARBA00005386"/>
    </source>
</evidence>
<dbReference type="EMBL" id="JBHTKN010000004">
    <property type="protein sequence ID" value="MFD1042347.1"/>
    <property type="molecule type" value="Genomic_DNA"/>
</dbReference>
<dbReference type="RefSeq" id="WP_238394341.1">
    <property type="nucleotide sequence ID" value="NZ_JBHTKN010000004.1"/>
</dbReference>
<dbReference type="InterPro" id="IPR013105">
    <property type="entry name" value="TPR_2"/>
</dbReference>
<dbReference type="Pfam" id="PF13432">
    <property type="entry name" value="TPR_16"/>
    <property type="match status" value="1"/>
</dbReference>
<keyword evidence="7 8" id="KW-0802">TPR repeat</keyword>
<evidence type="ECO:0000313" key="11">
    <source>
        <dbReference type="Proteomes" id="UP001597033"/>
    </source>
</evidence>
<feature type="repeat" description="TPR" evidence="8">
    <location>
        <begin position="105"/>
        <end position="138"/>
    </location>
</feature>
<dbReference type="InterPro" id="IPR029489">
    <property type="entry name" value="OGT/SEC/SPY_C"/>
</dbReference>
<evidence type="ECO:0000256" key="6">
    <source>
        <dbReference type="ARBA" id="ARBA00022737"/>
    </source>
</evidence>
<gene>
    <name evidence="10" type="ORF">ACFQ2N_08295</name>
</gene>
<dbReference type="PANTHER" id="PTHR44998:SF1">
    <property type="entry name" value="UDP-N-ACETYLGLUCOSAMINE--PEPTIDE N-ACETYLGLUCOSAMINYLTRANSFERASE 110 KDA SUBUNIT"/>
    <property type="match status" value="1"/>
</dbReference>
<keyword evidence="4" id="KW-0328">Glycosyltransferase</keyword>
<dbReference type="Gene3D" id="1.25.40.10">
    <property type="entry name" value="Tetratricopeptide repeat domain"/>
    <property type="match status" value="2"/>
</dbReference>
<dbReference type="InterPro" id="IPR011990">
    <property type="entry name" value="TPR-like_helical_dom_sf"/>
</dbReference>
<dbReference type="Proteomes" id="UP001597033">
    <property type="component" value="Unassembled WGS sequence"/>
</dbReference>
<dbReference type="Pfam" id="PF07719">
    <property type="entry name" value="TPR_2"/>
    <property type="match status" value="1"/>
</dbReference>
<feature type="domain" description="O-GlcNAc transferase C-terminal" evidence="9">
    <location>
        <begin position="222"/>
        <end position="373"/>
    </location>
</feature>
<organism evidence="10 11">
    <name type="scientific">Pseudoxanthomonas kaohsiungensis</name>
    <dbReference type="NCBI Taxonomy" id="283923"/>
    <lineage>
        <taxon>Bacteria</taxon>
        <taxon>Pseudomonadati</taxon>
        <taxon>Pseudomonadota</taxon>
        <taxon>Gammaproteobacteria</taxon>
        <taxon>Lysobacterales</taxon>
        <taxon>Lysobacteraceae</taxon>
        <taxon>Pseudoxanthomonas</taxon>
    </lineage>
</organism>
<keyword evidence="5" id="KW-0808">Transferase</keyword>
<proteinExistence type="inferred from homology"/>
<dbReference type="EC" id="2.4.1.255" evidence="3"/>
<evidence type="ECO:0000256" key="8">
    <source>
        <dbReference type="PROSITE-ProRule" id="PRU00339"/>
    </source>
</evidence>
<dbReference type="PROSITE" id="PS50293">
    <property type="entry name" value="TPR_REGION"/>
    <property type="match status" value="1"/>
</dbReference>
<comment type="pathway">
    <text evidence="1">Protein modification; protein glycosylation.</text>
</comment>
<evidence type="ECO:0000256" key="3">
    <source>
        <dbReference type="ARBA" id="ARBA00011970"/>
    </source>
</evidence>
<sequence>MLPPSQLYAHAVAAYRQGDSRAALVVLQQLLRQHPGHADAWNLAGVIHGTRQEPALAADCYRRAIAAGAGAGAWMNLGLAEQRRQAHDAAETAYRTALRLDPAMTAAWRQLGTLLEEQARREEALACYRRALRLDPDDLRCLGDALMLRRYLADWDPAAVPQPEALLAATASATRSDLAPLLLLALPQADARAQQVAARTFAATQWHALLAAMPLSAPPMPADGRRLRIGYLSSDFREHAVSFLALDAIAAHDRDRCEVVLYAHGPPAEDAWRGKARAAADRFVELQGDDVLAAQAIAGDRLDVLVDLNGYTAHSRMGIVARRPAPVIASWLGYIGTLGDRRLVDYVIGDAVAVPASLSEFFSEAVARLPLCFQPNGGPEPVPATTREREGLPPGAMVFCSFNQAYKLHPALWDDWCSILAGVPGSVLWLAPPRDDIARGNLRREAQARGVSADRILFAPQVPRPQHLSRLALADLALDTWPYNSGTTASDALRMGVPLLTFPGTTFAGRMATSLLTALDLQECIATDRQALVREAIRLGNDAAARAALRERLHGKLPGARLFDPAAMAADLERLFRAMHANALTGRHEDIDLA</sequence>
<name>A0ABW3LV55_9GAMM</name>
<comment type="similarity">
    <text evidence="2">Belongs to the glycosyltransferase 41 family. O-GlcNAc transferase subfamily.</text>
</comment>
<feature type="domain" description="O-GlcNAc transferase C-terminal" evidence="9">
    <location>
        <begin position="380"/>
        <end position="570"/>
    </location>
</feature>
<evidence type="ECO:0000256" key="7">
    <source>
        <dbReference type="ARBA" id="ARBA00022803"/>
    </source>
</evidence>
<dbReference type="Gene3D" id="3.40.50.2000">
    <property type="entry name" value="Glycogen Phosphorylase B"/>
    <property type="match status" value="1"/>
</dbReference>
<dbReference type="InterPro" id="IPR019734">
    <property type="entry name" value="TPR_rpt"/>
</dbReference>
<dbReference type="PANTHER" id="PTHR44998">
    <property type="match status" value="1"/>
</dbReference>
<evidence type="ECO:0000256" key="4">
    <source>
        <dbReference type="ARBA" id="ARBA00022676"/>
    </source>
</evidence>
<evidence type="ECO:0000256" key="5">
    <source>
        <dbReference type="ARBA" id="ARBA00022679"/>
    </source>
</evidence>
<comment type="caution">
    <text evidence="10">The sequence shown here is derived from an EMBL/GenBank/DDBJ whole genome shotgun (WGS) entry which is preliminary data.</text>
</comment>
<protein>
    <recommendedName>
        <fullName evidence="3">protein O-GlcNAc transferase</fullName>
        <ecNumber evidence="3">2.4.1.255</ecNumber>
    </recommendedName>
</protein>
<dbReference type="SUPFAM" id="SSF48452">
    <property type="entry name" value="TPR-like"/>
    <property type="match status" value="1"/>
</dbReference>
<dbReference type="Pfam" id="PF13844">
    <property type="entry name" value="Glyco_transf_41"/>
    <property type="match status" value="2"/>
</dbReference>
<dbReference type="SMART" id="SM00028">
    <property type="entry name" value="TPR"/>
    <property type="match status" value="4"/>
</dbReference>
<feature type="repeat" description="TPR" evidence="8">
    <location>
        <begin position="71"/>
        <end position="104"/>
    </location>
</feature>